<reference evidence="5" key="1">
    <citation type="journal article" date="2020" name="Mol. Plant Microbe Interact.">
        <title>Genome Sequence of the Biocontrol Agent Coniothyrium minitans strain Conio (IMI 134523).</title>
        <authorList>
            <person name="Patel D."/>
            <person name="Shittu T.A."/>
            <person name="Baroncelli R."/>
            <person name="Muthumeenakshi S."/>
            <person name="Osborne T.H."/>
            <person name="Janganan T.K."/>
            <person name="Sreenivasaprasad S."/>
        </authorList>
    </citation>
    <scope>NUCLEOTIDE SEQUENCE</scope>
    <source>
        <strain evidence="5">Conio</strain>
    </source>
</reference>
<evidence type="ECO:0000313" key="6">
    <source>
        <dbReference type="Proteomes" id="UP000756921"/>
    </source>
</evidence>
<evidence type="ECO:0000256" key="4">
    <source>
        <dbReference type="SAM" id="SignalP"/>
    </source>
</evidence>
<evidence type="ECO:0000256" key="3">
    <source>
        <dbReference type="SAM" id="Phobius"/>
    </source>
</evidence>
<comment type="caution">
    <text evidence="5">The sequence shown here is derived from an EMBL/GenBank/DDBJ whole genome shotgun (WGS) entry which is preliminary data.</text>
</comment>
<gene>
    <name evidence="5" type="ORF">PMIN01_08633</name>
</gene>
<evidence type="ECO:0000313" key="5">
    <source>
        <dbReference type="EMBL" id="KAF9732951.1"/>
    </source>
</evidence>
<keyword evidence="1" id="KW-0175">Coiled coil</keyword>
<dbReference type="AlphaFoldDB" id="A0A9P6GC47"/>
<keyword evidence="3" id="KW-1133">Transmembrane helix</keyword>
<feature type="coiled-coil region" evidence="1">
    <location>
        <begin position="187"/>
        <end position="286"/>
    </location>
</feature>
<organism evidence="5 6">
    <name type="scientific">Paraphaeosphaeria minitans</name>
    <dbReference type="NCBI Taxonomy" id="565426"/>
    <lineage>
        <taxon>Eukaryota</taxon>
        <taxon>Fungi</taxon>
        <taxon>Dikarya</taxon>
        <taxon>Ascomycota</taxon>
        <taxon>Pezizomycotina</taxon>
        <taxon>Dothideomycetes</taxon>
        <taxon>Pleosporomycetidae</taxon>
        <taxon>Pleosporales</taxon>
        <taxon>Massarineae</taxon>
        <taxon>Didymosphaeriaceae</taxon>
        <taxon>Paraphaeosphaeria</taxon>
    </lineage>
</organism>
<keyword evidence="6" id="KW-1185">Reference proteome</keyword>
<feature type="compositionally biased region" description="Polar residues" evidence="2">
    <location>
        <begin position="631"/>
        <end position="647"/>
    </location>
</feature>
<feature type="signal peptide" evidence="4">
    <location>
        <begin position="1"/>
        <end position="23"/>
    </location>
</feature>
<dbReference type="Proteomes" id="UP000756921">
    <property type="component" value="Unassembled WGS sequence"/>
</dbReference>
<name>A0A9P6GC47_9PLEO</name>
<feature type="compositionally biased region" description="Basic and acidic residues" evidence="2">
    <location>
        <begin position="663"/>
        <end position="673"/>
    </location>
</feature>
<feature type="chain" id="PRO_5040471124" evidence="4">
    <location>
        <begin position="24"/>
        <end position="673"/>
    </location>
</feature>
<proteinExistence type="predicted"/>
<evidence type="ECO:0000256" key="1">
    <source>
        <dbReference type="SAM" id="Coils"/>
    </source>
</evidence>
<protein>
    <submittedName>
        <fullName evidence="5">Uncharacterized protein</fullName>
    </submittedName>
</protein>
<keyword evidence="4" id="KW-0732">Signal</keyword>
<keyword evidence="3" id="KW-0812">Transmembrane</keyword>
<keyword evidence="3" id="KW-0472">Membrane</keyword>
<accession>A0A9P6GC47</accession>
<feature type="region of interest" description="Disordered" evidence="2">
    <location>
        <begin position="127"/>
        <end position="147"/>
    </location>
</feature>
<dbReference type="OrthoDB" id="10561794at2759"/>
<feature type="region of interest" description="Disordered" evidence="2">
    <location>
        <begin position="488"/>
        <end position="507"/>
    </location>
</feature>
<dbReference type="EMBL" id="WJXW01000009">
    <property type="protein sequence ID" value="KAF9732951.1"/>
    <property type="molecule type" value="Genomic_DNA"/>
</dbReference>
<evidence type="ECO:0000256" key="2">
    <source>
        <dbReference type="SAM" id="MobiDB-lite"/>
    </source>
</evidence>
<feature type="region of interest" description="Disordered" evidence="2">
    <location>
        <begin position="611"/>
        <end position="673"/>
    </location>
</feature>
<sequence>MEFSWMQFAIFLWYFMQLACIASAPTPSPLNNFACAAIVLAACFSGHFLAHAMVVTSGYFLYDAWKKAHHPDSPVMSLSFYPNSCFVQLRLLLGEILAALLHCTCPTEGSLSCVSVPEINWNEEDEPKDAGFPNGFSPPETHWDDEDDVPESSLVVFNAQGHSANSGDLLKKVQELSKSNKVMLAGNTKMTEERDQLKADNKHLFRQNFDLNSRLKMYQSGRSLDNTTKRAEEAEQRLADVNAEKRNLQGEIDHLNTVIEEYLKLQSEAKEREKEHEEQINSFRRADQCSEAKLNSLDIIINTLHELAGRGGHITEATVFVLNELIRANIPATHLQIDLGKFAYYVKYVGLQWSKVGSMAGGYRASMSTYLGGDSRTNLVFIHNGGHQEAMPTRPVSNRQDFEQVCKDIEARFLSSNNIVFSSSPARTGFSRLTVDTGHSCPVASSWINRPPIVGSGSLLPLAGSNSTALAIQGPKATTQLQERTNNFFGSRKGNQGGDSGTVSGDSGALKRMAVEMKTDAEAKQAAEAAKKAASSSGGIVKKSASSNQGISIKGASDAAKLNALEQAMAELVKERAQAAAATPASNPLANPFVKNMSNANALPQNRGAGMSFSIPIAPPSGGSRSLARDSANTPPQNRGAGSSFSIPNAPPSGGSRGLARGSARDADSVERL</sequence>
<feature type="transmembrane region" description="Helical" evidence="3">
    <location>
        <begin position="33"/>
        <end position="62"/>
    </location>
</feature>